<accession>A0A816BTK3</accession>
<dbReference type="EC" id="2.4.2.31" evidence="6"/>
<keyword evidence="4" id="KW-0548">Nucleotidyltransferase</keyword>
<evidence type="ECO:0000259" key="7">
    <source>
        <dbReference type="Pfam" id="PF10021"/>
    </source>
</evidence>
<dbReference type="NCBIfam" id="TIGR02452">
    <property type="entry name" value="TIGR02452 family protein"/>
    <property type="match status" value="1"/>
</dbReference>
<keyword evidence="6" id="KW-0520">NAD</keyword>
<dbReference type="Gene3D" id="3.90.176.10">
    <property type="entry name" value="Toxin ADP-ribosyltransferase, Chain A, domain 1"/>
    <property type="match status" value="1"/>
</dbReference>
<evidence type="ECO:0000256" key="5">
    <source>
        <dbReference type="ARBA" id="ARBA00047597"/>
    </source>
</evidence>
<keyword evidence="3 6" id="KW-0808">Transferase</keyword>
<evidence type="ECO:0000256" key="1">
    <source>
        <dbReference type="ARBA" id="ARBA00009558"/>
    </source>
</evidence>
<dbReference type="GO" id="GO:0106274">
    <property type="term" value="F:NAD+-protein-arginine ADP-ribosyltransferase activity"/>
    <property type="evidence" value="ECO:0007669"/>
    <property type="project" value="UniProtKB-EC"/>
</dbReference>
<comment type="similarity">
    <text evidence="1 6">Belongs to the Arg-specific ADP-ribosyltransferase family.</text>
</comment>
<dbReference type="EMBL" id="CAJNOV010017946">
    <property type="protein sequence ID" value="CAF1614906.1"/>
    <property type="molecule type" value="Genomic_DNA"/>
</dbReference>
<dbReference type="PANTHER" id="PTHR35596">
    <property type="entry name" value="DUF2263 DOMAIN-CONTAINING PROTEIN"/>
    <property type="match status" value="1"/>
</dbReference>
<dbReference type="PANTHER" id="PTHR35596:SF1">
    <property type="entry name" value="MICROBIAL-TYPE PARG CATALYTIC DOMAIN-CONTAINING PROTEIN"/>
    <property type="match status" value="1"/>
</dbReference>
<keyword evidence="6" id="KW-0521">NADP</keyword>
<evidence type="ECO:0000256" key="6">
    <source>
        <dbReference type="RuleBase" id="RU361228"/>
    </source>
</evidence>
<dbReference type="AlphaFoldDB" id="A0A816BTK3"/>
<dbReference type="InterPro" id="IPR012664">
    <property type="entry name" value="CHP02452"/>
</dbReference>
<sequence>MATAGRRGEKEEAIIQRRLCMNDVVQESLALLAPIGGYSKMPLVSLEQAVEPLVPILPDVLRHAYVAKQNCKKPADNLTQDESASIMIYTMEWDPPEECLYVTLNNTLRAKDRQKKLQPWYLYLRLFLNALFRLPLLSITAYRGVKLNLGHRYIEGETIVWWGFSSCTTSISVLESDLFLGKTGTRTMFTLHCKSARDISKHSWNSIEDEVLLMAATQFKVTGSLNQGNLHIIQLEETMPPFSLLQPVPIVGALPIHLNPSESMCSSVVYIPGSSLNEEDLQSLVNVCLSNDNERVDMHGGRRAAFQYLSQLKSFGMDLSSYIDSKTWGKLIKKIKKLQYVDYYKQDFDENRDDTFEKYWELNSESRRIHSKAKKNRKYTTEHFQPEQLKVYFNKKQIENIPYSEATFESSRFVDSDARDNMRKYPISERKNKGQIKTIKGRIEQAVFRVPPGKQIIILDFADDRMPGGLFLYGASTQEETICYNSNTYRALLDFKYQRFDGGFMIPEFGCLYIKNVKFYQPVNPNVNKNVDIIAAACYDLTEVHGLHIKSKEDKDLESCTKKKFETIIASAQANSNDNGENTYLILGPIGCGAFQNDIKTITELWENVLSSPLNEYSKTKQHHAFEEIWFLSGKDDKLEIFEEIFDLHPKERLHAI</sequence>
<evidence type="ECO:0000313" key="8">
    <source>
        <dbReference type="EMBL" id="CAF1614906.1"/>
    </source>
</evidence>
<comment type="catalytic activity">
    <reaction evidence="5 6">
        <text>L-arginyl-[protein] + NAD(+) = N(omega)-(ADP-D-ribosyl)-L-arginyl-[protein] + nicotinamide + H(+)</text>
        <dbReference type="Rhea" id="RHEA:19149"/>
        <dbReference type="Rhea" id="RHEA-COMP:10532"/>
        <dbReference type="Rhea" id="RHEA-COMP:15087"/>
        <dbReference type="ChEBI" id="CHEBI:15378"/>
        <dbReference type="ChEBI" id="CHEBI:17154"/>
        <dbReference type="ChEBI" id="CHEBI:29965"/>
        <dbReference type="ChEBI" id="CHEBI:57540"/>
        <dbReference type="ChEBI" id="CHEBI:142554"/>
        <dbReference type="EC" id="2.4.2.31"/>
    </reaction>
</comment>
<dbReference type="Pfam" id="PF10021">
    <property type="entry name" value="PARG_cat_microb"/>
    <property type="match status" value="1"/>
</dbReference>
<proteinExistence type="inferred from homology"/>
<reference evidence="8" key="1">
    <citation type="submission" date="2021-02" db="EMBL/GenBank/DDBJ databases">
        <authorList>
            <person name="Nowell W R."/>
        </authorList>
    </citation>
    <scope>NUCLEOTIDE SEQUENCE</scope>
</reference>
<evidence type="ECO:0000256" key="3">
    <source>
        <dbReference type="ARBA" id="ARBA00022679"/>
    </source>
</evidence>
<evidence type="ECO:0000313" key="9">
    <source>
        <dbReference type="Proteomes" id="UP000663855"/>
    </source>
</evidence>
<dbReference type="PROSITE" id="PS51996">
    <property type="entry name" value="TR_MART"/>
    <property type="match status" value="1"/>
</dbReference>
<dbReference type="Pfam" id="PF01129">
    <property type="entry name" value="ART"/>
    <property type="match status" value="1"/>
</dbReference>
<dbReference type="GO" id="GO:0016779">
    <property type="term" value="F:nucleotidyltransferase activity"/>
    <property type="evidence" value="ECO:0007669"/>
    <property type="project" value="UniProtKB-KW"/>
</dbReference>
<dbReference type="InterPro" id="IPR000768">
    <property type="entry name" value="ART"/>
</dbReference>
<name>A0A816BTK3_9BILA</name>
<evidence type="ECO:0000256" key="4">
    <source>
        <dbReference type="ARBA" id="ARBA00022695"/>
    </source>
</evidence>
<keyword evidence="2 6" id="KW-0328">Glycosyltransferase</keyword>
<dbReference type="InterPro" id="IPR019261">
    <property type="entry name" value="PARG_cat_microbial"/>
</dbReference>
<comment type="caution">
    <text evidence="8">The sequence shown here is derived from an EMBL/GenBank/DDBJ whole genome shotgun (WGS) entry which is preliminary data.</text>
</comment>
<protein>
    <recommendedName>
        <fullName evidence="6">NAD(P)(+)--arginine ADP-ribosyltransferase</fullName>
        <ecNumber evidence="6">2.4.2.31</ecNumber>
    </recommendedName>
    <alternativeName>
        <fullName evidence="6">Mono(ADP-ribosyl)transferase</fullName>
    </alternativeName>
</protein>
<gene>
    <name evidence="8" type="ORF">CJN711_LOCUS37051</name>
</gene>
<feature type="domain" description="Microbial-type PARG catalytic" evidence="7">
    <location>
        <begin position="416"/>
        <end position="495"/>
    </location>
</feature>
<dbReference type="SUPFAM" id="SSF56399">
    <property type="entry name" value="ADP-ribosylation"/>
    <property type="match status" value="1"/>
</dbReference>
<dbReference type="Gene3D" id="3.40.220.10">
    <property type="entry name" value="Leucine Aminopeptidase, subunit E, domain 1"/>
    <property type="match status" value="1"/>
</dbReference>
<evidence type="ECO:0000256" key="2">
    <source>
        <dbReference type="ARBA" id="ARBA00022676"/>
    </source>
</evidence>
<dbReference type="Proteomes" id="UP000663855">
    <property type="component" value="Unassembled WGS sequence"/>
</dbReference>
<dbReference type="InterPro" id="IPR043472">
    <property type="entry name" value="Macro_dom-like"/>
</dbReference>
<organism evidence="8 9">
    <name type="scientific">Rotaria magnacalcarata</name>
    <dbReference type="NCBI Taxonomy" id="392030"/>
    <lineage>
        <taxon>Eukaryota</taxon>
        <taxon>Metazoa</taxon>
        <taxon>Spiralia</taxon>
        <taxon>Gnathifera</taxon>
        <taxon>Rotifera</taxon>
        <taxon>Eurotatoria</taxon>
        <taxon>Bdelloidea</taxon>
        <taxon>Philodinida</taxon>
        <taxon>Philodinidae</taxon>
        <taxon>Rotaria</taxon>
    </lineage>
</organism>